<dbReference type="EMBL" id="JAKZMM010000004">
    <property type="protein sequence ID" value="MCJ2379504.1"/>
    <property type="molecule type" value="Genomic_DNA"/>
</dbReference>
<protein>
    <submittedName>
        <fullName evidence="3">Uncharacterized protein</fullName>
    </submittedName>
</protein>
<feature type="region of interest" description="Disordered" evidence="1">
    <location>
        <begin position="22"/>
        <end position="41"/>
    </location>
</feature>
<dbReference type="Proteomes" id="UP001165444">
    <property type="component" value="Unassembled WGS sequence"/>
</dbReference>
<sequence length="317" mass="37136">MITKEKVQEVKDKMADISSTVVSSQTVSAHPAESSEQIEDADVIVPVSQPDSESVDVTENPPIDGEFTDKMLKDIDVHDFCFILETMYNYTADHREEAKRKEREESRRKQEESGIDVITPENALVKCTGFMNDILTGYNLYKKHESAIDKQQTKSKEIADTQNETVKRLETVIGRIEDVQGVKAPKRPPFPSWACLAYLFWHWPMYGFAFLWQSKYFRRFCFLTAFFVMVLEFCMIVLLSYDNKDLHHDRAKYVSVRNWSLVEGDTATINKFDYVDFIYSDVKYRKDDIDALQETIRKKYDIMMEKKQKQQNQKHHK</sequence>
<evidence type="ECO:0000313" key="3">
    <source>
        <dbReference type="EMBL" id="MCJ2379504.1"/>
    </source>
</evidence>
<name>A0ABT0BXK5_9BACT</name>
<keyword evidence="4" id="KW-1185">Reference proteome</keyword>
<feature type="transmembrane region" description="Helical" evidence="2">
    <location>
        <begin position="190"/>
        <end position="213"/>
    </location>
</feature>
<gene>
    <name evidence="3" type="ORF">MUN53_02580</name>
</gene>
<feature type="transmembrane region" description="Helical" evidence="2">
    <location>
        <begin position="220"/>
        <end position="241"/>
    </location>
</feature>
<proteinExistence type="predicted"/>
<evidence type="ECO:0000313" key="4">
    <source>
        <dbReference type="Proteomes" id="UP001165444"/>
    </source>
</evidence>
<accession>A0ABT0BXK5</accession>
<comment type="caution">
    <text evidence="3">The sequence shown here is derived from an EMBL/GenBank/DDBJ whole genome shotgun (WGS) entry which is preliminary data.</text>
</comment>
<keyword evidence="2" id="KW-0472">Membrane</keyword>
<organism evidence="3 4">
    <name type="scientific">Parabacteroides faecalis</name>
    <dbReference type="NCBI Taxonomy" id="2924040"/>
    <lineage>
        <taxon>Bacteria</taxon>
        <taxon>Pseudomonadati</taxon>
        <taxon>Bacteroidota</taxon>
        <taxon>Bacteroidia</taxon>
        <taxon>Bacteroidales</taxon>
        <taxon>Tannerellaceae</taxon>
        <taxon>Parabacteroides</taxon>
    </lineage>
</organism>
<dbReference type="RefSeq" id="WP_243323286.1">
    <property type="nucleotide sequence ID" value="NZ_JAKZMM010000004.1"/>
</dbReference>
<evidence type="ECO:0000256" key="2">
    <source>
        <dbReference type="SAM" id="Phobius"/>
    </source>
</evidence>
<keyword evidence="2" id="KW-1133">Transmembrane helix</keyword>
<reference evidence="3 4" key="1">
    <citation type="submission" date="2022-03" db="EMBL/GenBank/DDBJ databases">
        <title>Parabacteroides sp. nov. isolated from swine feces.</title>
        <authorList>
            <person name="Bak J.E."/>
        </authorList>
    </citation>
    <scope>NUCLEOTIDE SEQUENCE [LARGE SCALE GENOMIC DNA]</scope>
    <source>
        <strain evidence="3 4">AGMB00274</strain>
    </source>
</reference>
<evidence type="ECO:0000256" key="1">
    <source>
        <dbReference type="SAM" id="MobiDB-lite"/>
    </source>
</evidence>
<keyword evidence="2" id="KW-0812">Transmembrane</keyword>